<dbReference type="GeneID" id="61001204"/>
<organism evidence="2 3">
    <name type="scientific">Enterococcus mundtii</name>
    <dbReference type="NCBI Taxonomy" id="53346"/>
    <lineage>
        <taxon>Bacteria</taxon>
        <taxon>Bacillati</taxon>
        <taxon>Bacillota</taxon>
        <taxon>Bacilli</taxon>
        <taxon>Lactobacillales</taxon>
        <taxon>Enterococcaceae</taxon>
        <taxon>Enterococcus</taxon>
    </lineage>
</organism>
<keyword evidence="1" id="KW-0175">Coiled coil</keyword>
<reference evidence="2 3" key="1">
    <citation type="submission" date="2019-07" db="EMBL/GenBank/DDBJ databases">
        <title>Whole genome shotgun sequence of Enterococcus mundtii NBRC 100490.</title>
        <authorList>
            <person name="Hosoyama A."/>
            <person name="Uohara A."/>
            <person name="Ohji S."/>
            <person name="Ichikawa N."/>
        </authorList>
    </citation>
    <scope>NUCLEOTIDE SEQUENCE [LARGE SCALE GENOMIC DNA]</scope>
    <source>
        <strain evidence="2 3">NBRC 100490</strain>
    </source>
</reference>
<accession>A0ABQ0VIX7</accession>
<sequence length="197" mass="23444">MRVKGKSTQTTKSLFRMGKPEDRSILDLFPYKSCSDQGILLTKENRYQRFYRVISTDVEGLNEQEKVERMDQLTIVMRTFVKNIKLISLTTETDLSEQITQKRQLLNKNRLEQMQNKQLRQLRKYEKKIVEEIEELKRAELERPDLSFFFVIEAKDIKELSNQNRQLLRASGVLGLKPLPKKELIKILYRMNNMNDE</sequence>
<keyword evidence="3" id="KW-1185">Reference proteome</keyword>
<dbReference type="Proteomes" id="UP000321175">
    <property type="component" value="Unassembled WGS sequence"/>
</dbReference>
<evidence type="ECO:0000313" key="2">
    <source>
        <dbReference type="EMBL" id="GEL81462.1"/>
    </source>
</evidence>
<name>A0ABQ0VIX7_ENTMU</name>
<protein>
    <submittedName>
        <fullName evidence="2">Uncharacterized protein</fullName>
    </submittedName>
</protein>
<comment type="caution">
    <text evidence="2">The sequence shown here is derived from an EMBL/GenBank/DDBJ whole genome shotgun (WGS) entry which is preliminary data.</text>
</comment>
<dbReference type="EMBL" id="BJWA01000025">
    <property type="protein sequence ID" value="GEL81462.1"/>
    <property type="molecule type" value="Genomic_DNA"/>
</dbReference>
<evidence type="ECO:0000313" key="3">
    <source>
        <dbReference type="Proteomes" id="UP000321175"/>
    </source>
</evidence>
<feature type="coiled-coil region" evidence="1">
    <location>
        <begin position="102"/>
        <end position="142"/>
    </location>
</feature>
<dbReference type="RefSeq" id="WP_071867369.1">
    <property type="nucleotide sequence ID" value="NZ_BJWA01000025.1"/>
</dbReference>
<evidence type="ECO:0000256" key="1">
    <source>
        <dbReference type="SAM" id="Coils"/>
    </source>
</evidence>
<gene>
    <name evidence="2" type="ORF">EMU01_26060</name>
</gene>
<proteinExistence type="predicted"/>